<gene>
    <name evidence="1" type="ORF">GMARGA_LOCUS30899</name>
</gene>
<comment type="caution">
    <text evidence="1">The sequence shown here is derived from an EMBL/GenBank/DDBJ whole genome shotgun (WGS) entry which is preliminary data.</text>
</comment>
<feature type="non-terminal residue" evidence="1">
    <location>
        <position position="286"/>
    </location>
</feature>
<feature type="non-terminal residue" evidence="1">
    <location>
        <position position="1"/>
    </location>
</feature>
<keyword evidence="2" id="KW-1185">Reference proteome</keyword>
<sequence>KKGVGGEKGVGEKNTSSCTLNIILNLSNHNMDIVSSSKPSQIALTNANTKPSQIFALTNEASPIPTGNKNFNNSTHSIKAEQREIKAIFTNRIKNILSSERTLSKDKSSLLRNGSYYNLSKETQLSSVKSEIYDNESSDFNQPTYQINTNKTDLTSDQLLLYHLVKIRQVPNIVQLQSPKQKFGFGMEYAKKALDYAIRADKIDELVKQLENFIEKTKKELFNNQKNDSDNNIISDPIQVHHKGRQPKRYKSGGEIVSNKKLRTMKEITNSAYQELETSKSVIQDN</sequence>
<proteinExistence type="predicted"/>
<protein>
    <submittedName>
        <fullName evidence="1">15138_t:CDS:1</fullName>
    </submittedName>
</protein>
<dbReference type="Proteomes" id="UP000789901">
    <property type="component" value="Unassembled WGS sequence"/>
</dbReference>
<dbReference type="EMBL" id="CAJVQB010044692">
    <property type="protein sequence ID" value="CAG8832078.1"/>
    <property type="molecule type" value="Genomic_DNA"/>
</dbReference>
<accession>A0ABN7WGX4</accession>
<name>A0ABN7WGX4_GIGMA</name>
<reference evidence="1 2" key="1">
    <citation type="submission" date="2021-06" db="EMBL/GenBank/DDBJ databases">
        <authorList>
            <person name="Kallberg Y."/>
            <person name="Tangrot J."/>
            <person name="Rosling A."/>
        </authorList>
    </citation>
    <scope>NUCLEOTIDE SEQUENCE [LARGE SCALE GENOMIC DNA]</scope>
    <source>
        <strain evidence="1 2">120-4 pot B 10/14</strain>
    </source>
</reference>
<evidence type="ECO:0000313" key="2">
    <source>
        <dbReference type="Proteomes" id="UP000789901"/>
    </source>
</evidence>
<organism evidence="1 2">
    <name type="scientific">Gigaspora margarita</name>
    <dbReference type="NCBI Taxonomy" id="4874"/>
    <lineage>
        <taxon>Eukaryota</taxon>
        <taxon>Fungi</taxon>
        <taxon>Fungi incertae sedis</taxon>
        <taxon>Mucoromycota</taxon>
        <taxon>Glomeromycotina</taxon>
        <taxon>Glomeromycetes</taxon>
        <taxon>Diversisporales</taxon>
        <taxon>Gigasporaceae</taxon>
        <taxon>Gigaspora</taxon>
    </lineage>
</organism>
<evidence type="ECO:0000313" key="1">
    <source>
        <dbReference type="EMBL" id="CAG8832078.1"/>
    </source>
</evidence>